<keyword evidence="2" id="KW-1185">Reference proteome</keyword>
<proteinExistence type="predicted"/>
<sequence>MKHYGMSETMSCDALAGEQGLSCSSVKQLPMLKRIHRRFVEGKVKDAPIEVSVGVGGRRKRTISDISQGENAGHGKTLIFNFDMSVMARTGRPTTVDFSIEPEPFGTGGFRKAFKATSNDRGFNGSTWVVKRYLEKAAVDIIAIGQTLGEHTKKVVQMHCLAQNFAAKLKEELHAIDNEILFGETMNYKKICMIDWNDWQRVCNSRRFYRGDIPQIYQQQWEHM</sequence>
<reference evidence="1 2" key="1">
    <citation type="submission" date="2022-05" db="EMBL/GenBank/DDBJ databases">
        <authorList>
            <consortium name="Genoscope - CEA"/>
            <person name="William W."/>
        </authorList>
    </citation>
    <scope>NUCLEOTIDE SEQUENCE [LARGE SCALE GENOMIC DNA]</scope>
</reference>
<accession>A0AAU9XFF3</accession>
<dbReference type="Proteomes" id="UP001159428">
    <property type="component" value="Unassembled WGS sequence"/>
</dbReference>
<dbReference type="Gene3D" id="3.30.200.20">
    <property type="entry name" value="Phosphorylase Kinase, domain 1"/>
    <property type="match status" value="1"/>
</dbReference>
<protein>
    <submittedName>
        <fullName evidence="1">Uncharacterized protein</fullName>
    </submittedName>
</protein>
<organism evidence="1 2">
    <name type="scientific">Pocillopora meandrina</name>
    <dbReference type="NCBI Taxonomy" id="46732"/>
    <lineage>
        <taxon>Eukaryota</taxon>
        <taxon>Metazoa</taxon>
        <taxon>Cnidaria</taxon>
        <taxon>Anthozoa</taxon>
        <taxon>Hexacorallia</taxon>
        <taxon>Scleractinia</taxon>
        <taxon>Astrocoeniina</taxon>
        <taxon>Pocilloporidae</taxon>
        <taxon>Pocillopora</taxon>
    </lineage>
</organism>
<name>A0AAU9XFF3_9CNID</name>
<dbReference type="AlphaFoldDB" id="A0AAU9XFF3"/>
<gene>
    <name evidence="1" type="ORF">PMEA_00021065</name>
</gene>
<evidence type="ECO:0000313" key="1">
    <source>
        <dbReference type="EMBL" id="CAH3144502.1"/>
    </source>
</evidence>
<evidence type="ECO:0000313" key="2">
    <source>
        <dbReference type="Proteomes" id="UP001159428"/>
    </source>
</evidence>
<dbReference type="EMBL" id="CALNXJ010000039">
    <property type="protein sequence ID" value="CAH3144502.1"/>
    <property type="molecule type" value="Genomic_DNA"/>
</dbReference>
<comment type="caution">
    <text evidence="1">The sequence shown here is derived from an EMBL/GenBank/DDBJ whole genome shotgun (WGS) entry which is preliminary data.</text>
</comment>